<evidence type="ECO:0000313" key="4">
    <source>
        <dbReference type="EMBL" id="KAE9033191.1"/>
    </source>
</evidence>
<evidence type="ECO:0000256" key="2">
    <source>
        <dbReference type="SAM" id="SignalP"/>
    </source>
</evidence>
<comment type="caution">
    <text evidence="3">The sequence shown here is derived from an EMBL/GenBank/DDBJ whole genome shotgun (WGS) entry which is preliminary data.</text>
</comment>
<keyword evidence="2" id="KW-0732">Signal</keyword>
<dbReference type="Proteomes" id="UP000435112">
    <property type="component" value="Unassembled WGS sequence"/>
</dbReference>
<protein>
    <recommendedName>
        <fullName evidence="9">RxLR effector protein</fullName>
    </recommendedName>
</protein>
<dbReference type="OrthoDB" id="129402at2759"/>
<gene>
    <name evidence="4" type="ORF">PR001_g10280</name>
    <name evidence="3" type="ORF">PR002_g10411</name>
    <name evidence="5" type="ORF">PR003_g10633</name>
</gene>
<feature type="region of interest" description="Disordered" evidence="1">
    <location>
        <begin position="62"/>
        <end position="112"/>
    </location>
</feature>
<keyword evidence="7" id="KW-1185">Reference proteome</keyword>
<feature type="compositionally biased region" description="Basic and acidic residues" evidence="1">
    <location>
        <begin position="65"/>
        <end position="77"/>
    </location>
</feature>
<proteinExistence type="predicted"/>
<reference evidence="6 8" key="1">
    <citation type="submission" date="2018-09" db="EMBL/GenBank/DDBJ databases">
        <title>Genomic investigation of the strawberry pathogen Phytophthora fragariae indicates pathogenicity is determined by transcriptional variation in three key races.</title>
        <authorList>
            <person name="Adams T.M."/>
            <person name="Armitage A.D."/>
            <person name="Sobczyk M.K."/>
            <person name="Bates H.J."/>
            <person name="Dunwell J.M."/>
            <person name="Nellist C.F."/>
            <person name="Harrison R.J."/>
        </authorList>
    </citation>
    <scope>NUCLEOTIDE SEQUENCE [LARGE SCALE GENOMIC DNA]</scope>
    <source>
        <strain evidence="4 6">SCRP249</strain>
        <strain evidence="3 8">SCRP324</strain>
        <strain evidence="5 7">SCRP333</strain>
    </source>
</reference>
<evidence type="ECO:0000313" key="6">
    <source>
        <dbReference type="Proteomes" id="UP000429607"/>
    </source>
</evidence>
<dbReference type="EMBL" id="QXFU01000588">
    <property type="protein sequence ID" value="KAE9028402.1"/>
    <property type="molecule type" value="Genomic_DNA"/>
</dbReference>
<evidence type="ECO:0008006" key="9">
    <source>
        <dbReference type="Google" id="ProtNLM"/>
    </source>
</evidence>
<dbReference type="EMBL" id="QXFV01000598">
    <property type="protein sequence ID" value="KAE9033191.1"/>
    <property type="molecule type" value="Genomic_DNA"/>
</dbReference>
<evidence type="ECO:0000313" key="7">
    <source>
        <dbReference type="Proteomes" id="UP000434957"/>
    </source>
</evidence>
<accession>A0A6A3MA41</accession>
<sequence length="112" mass="12285">MSETEDVCGCLVCAVLCGVCCVAAAEEDKRERERAAEALQLKNPGVVMVNPVAVPTPYSQLQKQAKVDAVEVPKEPTETTPESAKKKKSKSKDNKSHKRKTGSKRRREPPSY</sequence>
<evidence type="ECO:0000313" key="5">
    <source>
        <dbReference type="EMBL" id="KAE9340171.1"/>
    </source>
</evidence>
<evidence type="ECO:0000256" key="1">
    <source>
        <dbReference type="SAM" id="MobiDB-lite"/>
    </source>
</evidence>
<feature type="signal peptide" evidence="2">
    <location>
        <begin position="1"/>
        <end position="24"/>
    </location>
</feature>
<evidence type="ECO:0000313" key="8">
    <source>
        <dbReference type="Proteomes" id="UP000435112"/>
    </source>
</evidence>
<dbReference type="Proteomes" id="UP000434957">
    <property type="component" value="Unassembled WGS sequence"/>
</dbReference>
<organism evidence="3 8">
    <name type="scientific">Phytophthora rubi</name>
    <dbReference type="NCBI Taxonomy" id="129364"/>
    <lineage>
        <taxon>Eukaryota</taxon>
        <taxon>Sar</taxon>
        <taxon>Stramenopiles</taxon>
        <taxon>Oomycota</taxon>
        <taxon>Peronosporomycetes</taxon>
        <taxon>Peronosporales</taxon>
        <taxon>Peronosporaceae</taxon>
        <taxon>Phytophthora</taxon>
    </lineage>
</organism>
<dbReference type="Proteomes" id="UP000429607">
    <property type="component" value="Unassembled WGS sequence"/>
</dbReference>
<dbReference type="EMBL" id="QXFT01000587">
    <property type="protein sequence ID" value="KAE9340171.1"/>
    <property type="molecule type" value="Genomic_DNA"/>
</dbReference>
<dbReference type="AlphaFoldDB" id="A0A6A3MA41"/>
<evidence type="ECO:0000313" key="3">
    <source>
        <dbReference type="EMBL" id="KAE9028402.1"/>
    </source>
</evidence>
<feature type="compositionally biased region" description="Basic residues" evidence="1">
    <location>
        <begin position="85"/>
        <end position="112"/>
    </location>
</feature>
<name>A0A6A3MA41_9STRA</name>
<feature type="chain" id="PRO_5036165083" description="RxLR effector protein" evidence="2">
    <location>
        <begin position="25"/>
        <end position="112"/>
    </location>
</feature>